<organism evidence="2 3">
    <name type="scientific">Theileria orientalis</name>
    <dbReference type="NCBI Taxonomy" id="68886"/>
    <lineage>
        <taxon>Eukaryota</taxon>
        <taxon>Sar</taxon>
        <taxon>Alveolata</taxon>
        <taxon>Apicomplexa</taxon>
        <taxon>Aconoidasida</taxon>
        <taxon>Piroplasmida</taxon>
        <taxon>Theileriidae</taxon>
        <taxon>Theileria</taxon>
    </lineage>
</organism>
<dbReference type="GO" id="GO:0005758">
    <property type="term" value="C:mitochondrial intermembrane space"/>
    <property type="evidence" value="ECO:0007669"/>
    <property type="project" value="InterPro"/>
</dbReference>
<sequence>MLFNSRKYNFDWESVTIGFWRKSPSKYLPYINNVHTINTKVLPEQKSLTVHRMYHLKFNFPYLIQKFVGNNTDFYLLEESIVDLDKRRLSYKISGVAPDYYTYDESASFEESSSPGTTDFATSIDIRISGFGVMNKPLEKVGLSTQLAIKHT</sequence>
<dbReference type="InterPro" id="IPR037365">
    <property type="entry name" value="Slowmo/Ups"/>
</dbReference>
<reference evidence="2" key="1">
    <citation type="submission" date="2022-07" db="EMBL/GenBank/DDBJ databases">
        <title>Evaluation of T. orientalis genome assembly methods using nanopore sequencing and analysis of variation between genomes.</title>
        <authorList>
            <person name="Yam J."/>
            <person name="Micallef M.L."/>
            <person name="Liu M."/>
            <person name="Djordjevic S.P."/>
            <person name="Bogema D.R."/>
            <person name="Jenkins C."/>
        </authorList>
    </citation>
    <scope>NUCLEOTIDE SEQUENCE</scope>
    <source>
        <strain evidence="2">Fish Creek</strain>
    </source>
</reference>
<gene>
    <name evidence="2" type="ORF">MACJ_002011</name>
</gene>
<evidence type="ECO:0000259" key="1">
    <source>
        <dbReference type="PROSITE" id="PS50904"/>
    </source>
</evidence>
<feature type="domain" description="PRELI/MSF1" evidence="1">
    <location>
        <begin position="1"/>
        <end position="152"/>
    </location>
</feature>
<dbReference type="PROSITE" id="PS50904">
    <property type="entry name" value="PRELI_MSF1"/>
    <property type="match status" value="1"/>
</dbReference>
<dbReference type="PANTHER" id="PTHR11158">
    <property type="entry name" value="MSF1/PX19 RELATED"/>
    <property type="match status" value="1"/>
</dbReference>
<evidence type="ECO:0000313" key="2">
    <source>
        <dbReference type="EMBL" id="UKJ88765.1"/>
    </source>
</evidence>
<dbReference type="Pfam" id="PF04707">
    <property type="entry name" value="PRELI"/>
    <property type="match status" value="1"/>
</dbReference>
<accession>A0A976M5E4</accession>
<dbReference type="InterPro" id="IPR006797">
    <property type="entry name" value="PRELI/MSF1_dom"/>
</dbReference>
<proteinExistence type="predicted"/>
<dbReference type="AlphaFoldDB" id="A0A976M5E4"/>
<dbReference type="EMBL" id="CP056066">
    <property type="protein sequence ID" value="UKJ88765.1"/>
    <property type="molecule type" value="Genomic_DNA"/>
</dbReference>
<evidence type="ECO:0000313" key="3">
    <source>
        <dbReference type="Proteomes" id="UP000244803"/>
    </source>
</evidence>
<dbReference type="Proteomes" id="UP000244803">
    <property type="component" value="Chromosome 3"/>
</dbReference>
<name>A0A976M5E4_THEOR</name>
<protein>
    <recommendedName>
        <fullName evidence="1">PRELI/MSF1 domain-containing protein</fullName>
    </recommendedName>
</protein>
<dbReference type="OrthoDB" id="341300at2759"/>